<comment type="similarity">
    <text evidence="2">Belongs to the ZC3H12 family.</text>
</comment>
<evidence type="ECO:0000256" key="6">
    <source>
        <dbReference type="ARBA" id="ARBA00022771"/>
    </source>
</evidence>
<dbReference type="GO" id="GO:0036464">
    <property type="term" value="C:cytoplasmic ribonucleoprotein granule"/>
    <property type="evidence" value="ECO:0007669"/>
    <property type="project" value="TreeGrafter"/>
</dbReference>
<dbReference type="InterPro" id="IPR021869">
    <property type="entry name" value="RNase_Zc3h12_NYN"/>
</dbReference>
<keyword evidence="6 10" id="KW-0863">Zinc-finger</keyword>
<keyword evidence="14" id="KW-1185">Reference proteome</keyword>
<evidence type="ECO:0000256" key="1">
    <source>
        <dbReference type="ARBA" id="ARBA00001946"/>
    </source>
</evidence>
<dbReference type="Pfam" id="PF18039">
    <property type="entry name" value="UBA_6"/>
    <property type="match status" value="1"/>
</dbReference>
<keyword evidence="9" id="KW-0460">Magnesium</keyword>
<proteinExistence type="inferred from homology"/>
<feature type="zinc finger region" description="C3H1-type" evidence="10">
    <location>
        <begin position="384"/>
        <end position="409"/>
    </location>
</feature>
<dbReference type="EMBL" id="JAVRJZ010000012">
    <property type="protein sequence ID" value="KAK2716284.1"/>
    <property type="molecule type" value="Genomic_DNA"/>
</dbReference>
<dbReference type="GO" id="GO:0005634">
    <property type="term" value="C:nucleus"/>
    <property type="evidence" value="ECO:0007669"/>
    <property type="project" value="TreeGrafter"/>
</dbReference>
<dbReference type="GO" id="GO:0008270">
    <property type="term" value="F:zinc ion binding"/>
    <property type="evidence" value="ECO:0007669"/>
    <property type="project" value="UniProtKB-KW"/>
</dbReference>
<comment type="cofactor">
    <cofactor evidence="1">
        <name>Mg(2+)</name>
        <dbReference type="ChEBI" id="CHEBI:18420"/>
    </cofactor>
</comment>
<dbReference type="GO" id="GO:0004521">
    <property type="term" value="F:RNA endonuclease activity"/>
    <property type="evidence" value="ECO:0007669"/>
    <property type="project" value="TreeGrafter"/>
</dbReference>
<dbReference type="Gene3D" id="3.40.50.11980">
    <property type="match status" value="1"/>
</dbReference>
<feature type="domain" description="C3H1-type" evidence="12">
    <location>
        <begin position="384"/>
        <end position="409"/>
    </location>
</feature>
<reference evidence="13" key="1">
    <citation type="submission" date="2023-07" db="EMBL/GenBank/DDBJ databases">
        <title>Chromosome-level genome assembly of Artemia franciscana.</title>
        <authorList>
            <person name="Jo E."/>
        </authorList>
    </citation>
    <scope>NUCLEOTIDE SEQUENCE</scope>
    <source>
        <tissue evidence="13">Whole body</tissue>
    </source>
</reference>
<evidence type="ECO:0000256" key="7">
    <source>
        <dbReference type="ARBA" id="ARBA00022801"/>
    </source>
</evidence>
<keyword evidence="7" id="KW-0378">Hydrolase</keyword>
<protein>
    <recommendedName>
        <fullName evidence="12">C3H1-type domain-containing protein</fullName>
    </recommendedName>
</protein>
<evidence type="ECO:0000313" key="14">
    <source>
        <dbReference type="Proteomes" id="UP001187531"/>
    </source>
</evidence>
<evidence type="ECO:0000256" key="9">
    <source>
        <dbReference type="ARBA" id="ARBA00022842"/>
    </source>
</evidence>
<evidence type="ECO:0000313" key="13">
    <source>
        <dbReference type="EMBL" id="KAK2716284.1"/>
    </source>
</evidence>
<keyword evidence="4 10" id="KW-0479">Metal-binding</keyword>
<name>A0AA88HU73_ARTSF</name>
<evidence type="ECO:0000256" key="10">
    <source>
        <dbReference type="PROSITE-ProRule" id="PRU00723"/>
    </source>
</evidence>
<evidence type="ECO:0000259" key="12">
    <source>
        <dbReference type="PROSITE" id="PS50103"/>
    </source>
</evidence>
<dbReference type="Proteomes" id="UP001187531">
    <property type="component" value="Unassembled WGS sequence"/>
</dbReference>
<sequence>MDLKTKNSSKSDTIFMARSILLSRPLPPELIVADTSDANSFRKVVHRATSDSYTCRTLKKLDSEDSSYDSDLDLSCSKIAHQSVGPTKSLSKIENSLSCLSLSSRCARTFSETLGRDELSDDGASETSSDDEDMSKLIKEHPVYPNHVEYGIKLGYSESQVFKALKKLGTSPSQDKLLCQLIKISENAQKIKTQKVIQKPEVLTVVEKEVPAQQVVSLRKIVIDGSNVAMSHGNKQIFSCRGLRICVDWFKSRGHNDITVFVPKWRKESSRPEAPITDQEILLELEREGMLVFTPSRFVDGRRIVCYDDRYILKTAAEDDGIVVSNDNYRDLAQESTEFKKVVEERILMYTFVSDRFMPPDDPLGRSGPTLDDYLRKIPPHLANSMAPPCPYGKKCTYGNKCKFQHPERGNLPQKSVTERLQEQASQRKLLKGQDKNAKAVSLPAQPSSCDGLLPAKRNLARTNSVATGFTHEPMQLNRSPSKTTSLPIPVDQMQQMLQQPPPNHPWHGLPQDQHENLHRPVQRQLSLNPSGDARLTHYYPCGVNRLSIAPERPLPGYYYPVEMQHAQIARNASAPGAFMPRERSVPFTPQFSRLSSTSDTQLNLLPDSLRCSTAELDQNVWSSTPKLLPWYPHSRPLYPEYSPDSPGPSYQHVRDEMYFHFSALFPEGKVRAAMALLPKETDPQKICSVIMELIKNNP</sequence>
<accession>A0AA88HU73</accession>
<dbReference type="PANTHER" id="PTHR12876:SF35">
    <property type="entry name" value="LD08718P-RELATED"/>
    <property type="match status" value="1"/>
</dbReference>
<dbReference type="PANTHER" id="PTHR12876">
    <property type="entry name" value="N4BP1-RELATED"/>
    <property type="match status" value="1"/>
</dbReference>
<organism evidence="13 14">
    <name type="scientific">Artemia franciscana</name>
    <name type="common">Brine shrimp</name>
    <name type="synonym">Artemia sanfranciscana</name>
    <dbReference type="NCBI Taxonomy" id="6661"/>
    <lineage>
        <taxon>Eukaryota</taxon>
        <taxon>Metazoa</taxon>
        <taxon>Ecdysozoa</taxon>
        <taxon>Arthropoda</taxon>
        <taxon>Crustacea</taxon>
        <taxon>Branchiopoda</taxon>
        <taxon>Anostraca</taxon>
        <taxon>Artemiidae</taxon>
        <taxon>Artemia</taxon>
    </lineage>
</organism>
<keyword evidence="8 10" id="KW-0862">Zinc</keyword>
<dbReference type="AlphaFoldDB" id="A0AA88HU73"/>
<keyword evidence="5" id="KW-0255">Endonuclease</keyword>
<evidence type="ECO:0000256" key="8">
    <source>
        <dbReference type="ARBA" id="ARBA00022833"/>
    </source>
</evidence>
<dbReference type="InterPro" id="IPR040546">
    <property type="entry name" value="Rege-1_UBA-like"/>
</dbReference>
<evidence type="ECO:0000256" key="3">
    <source>
        <dbReference type="ARBA" id="ARBA00022722"/>
    </source>
</evidence>
<dbReference type="Pfam" id="PF11977">
    <property type="entry name" value="RNase_Zc3h12a"/>
    <property type="match status" value="1"/>
</dbReference>
<dbReference type="InterPro" id="IPR051101">
    <property type="entry name" value="ZC3H12/N4BP1_RNase_Reg"/>
</dbReference>
<evidence type="ECO:0000256" key="4">
    <source>
        <dbReference type="ARBA" id="ARBA00022723"/>
    </source>
</evidence>
<dbReference type="GO" id="GO:0016787">
    <property type="term" value="F:hydrolase activity"/>
    <property type="evidence" value="ECO:0007669"/>
    <property type="project" value="UniProtKB-KW"/>
</dbReference>
<evidence type="ECO:0000256" key="11">
    <source>
        <dbReference type="SAM" id="MobiDB-lite"/>
    </source>
</evidence>
<evidence type="ECO:0000256" key="2">
    <source>
        <dbReference type="ARBA" id="ARBA00010922"/>
    </source>
</evidence>
<comment type="caution">
    <text evidence="13">The sequence shown here is derived from an EMBL/GenBank/DDBJ whole genome shotgun (WGS) entry which is preliminary data.</text>
</comment>
<dbReference type="FunFam" id="3.40.50.11980:FF:000001">
    <property type="entry name" value="ZC3H12A isoform 1"/>
    <property type="match status" value="1"/>
</dbReference>
<keyword evidence="3" id="KW-0540">Nuclease</keyword>
<dbReference type="CDD" id="cd18729">
    <property type="entry name" value="PIN_Zc3h12-like"/>
    <property type="match status" value="1"/>
</dbReference>
<feature type="compositionally biased region" description="Acidic residues" evidence="11">
    <location>
        <begin position="119"/>
        <end position="133"/>
    </location>
</feature>
<dbReference type="GO" id="GO:0003729">
    <property type="term" value="F:mRNA binding"/>
    <property type="evidence" value="ECO:0007669"/>
    <property type="project" value="TreeGrafter"/>
</dbReference>
<feature type="region of interest" description="Disordered" evidence="11">
    <location>
        <begin position="422"/>
        <end position="446"/>
    </location>
</feature>
<evidence type="ECO:0000256" key="5">
    <source>
        <dbReference type="ARBA" id="ARBA00022759"/>
    </source>
</evidence>
<gene>
    <name evidence="13" type="ORF">QYM36_010759</name>
</gene>
<feature type="region of interest" description="Disordered" evidence="11">
    <location>
        <begin position="117"/>
        <end position="138"/>
    </location>
</feature>
<dbReference type="PROSITE" id="PS50103">
    <property type="entry name" value="ZF_C3H1"/>
    <property type="match status" value="1"/>
</dbReference>
<dbReference type="InterPro" id="IPR000571">
    <property type="entry name" value="Znf_CCCH"/>
</dbReference>